<dbReference type="InterPro" id="IPR036397">
    <property type="entry name" value="RNaseH_sf"/>
</dbReference>
<dbReference type="Gene3D" id="3.30.420.10">
    <property type="entry name" value="Ribonuclease H-like superfamily/Ribonuclease H"/>
    <property type="match status" value="1"/>
</dbReference>
<accession>A0A2P4X2M7</accession>
<evidence type="ECO:0008006" key="4">
    <source>
        <dbReference type="Google" id="ProtNLM"/>
    </source>
</evidence>
<feature type="chain" id="PRO_5015144521" description="RNase H type-1 domain-containing protein" evidence="1">
    <location>
        <begin position="23"/>
        <end position="514"/>
    </location>
</feature>
<dbReference type="EMBL" id="NCKW01017025">
    <property type="protein sequence ID" value="POM59780.1"/>
    <property type="molecule type" value="Genomic_DNA"/>
</dbReference>
<name>A0A2P4X2M7_9STRA</name>
<proteinExistence type="predicted"/>
<dbReference type="OrthoDB" id="128842at2759"/>
<protein>
    <recommendedName>
        <fullName evidence="4">RNase H type-1 domain-containing protein</fullName>
    </recommendedName>
</protein>
<dbReference type="GO" id="GO:0003676">
    <property type="term" value="F:nucleic acid binding"/>
    <property type="evidence" value="ECO:0007669"/>
    <property type="project" value="InterPro"/>
</dbReference>
<organism evidence="2 3">
    <name type="scientific">Phytophthora palmivora</name>
    <dbReference type="NCBI Taxonomy" id="4796"/>
    <lineage>
        <taxon>Eukaryota</taxon>
        <taxon>Sar</taxon>
        <taxon>Stramenopiles</taxon>
        <taxon>Oomycota</taxon>
        <taxon>Peronosporomycetes</taxon>
        <taxon>Peronosporales</taxon>
        <taxon>Peronosporaceae</taxon>
        <taxon>Phytophthora</taxon>
    </lineage>
</organism>
<gene>
    <name evidence="2" type="ORF">PHPALM_31441</name>
</gene>
<evidence type="ECO:0000313" key="3">
    <source>
        <dbReference type="Proteomes" id="UP000237271"/>
    </source>
</evidence>
<sequence>MEAQGLLACLRWIWSAIPTGTAYVFGNSRVIINQYLIVYGCRAPGLQPCIAAIRTQSVDSRFFYLQHVRREYNIAADALCNWIMDSTPPGVDRFFNGGDWSCPTSYGPALSPSVMLPFRLPHTSSDPAIRARLMASWPLVLQDFTDVAHLIRCCFVPSTVDGPRHPPVRLPRPPERVTTATCSRQSQFDAPEMRSCHVLGIARCLTGGCCSCWGGFSLSIAFLAARPGSMTIPHVDLRILDALFTDARLGIAGTLAIFRSQTPQDSRPNKALLPTYPQLQLIWAGAPLDRTHPVPTNYPGATAGSMIMISKLLAHYNMGRCIIASMDTLVRDLTFHSSVFALIPKDKPIHLDGRIIHDLSAPDGDSVNALTNSAASPKVTWDSFVVIANRVRELHRYFLGYPIHAMIADIANAFHHVPVHARQASAFGGFFAVFGKAVRHYQGTGTSIVLGHVEPFWTFQLIDDIVLIEVDIDDHLQQAEKRLRDGIKFVFGSQGWNENNFTTWSSVFYAMGID</sequence>
<feature type="signal peptide" evidence="1">
    <location>
        <begin position="1"/>
        <end position="22"/>
    </location>
</feature>
<keyword evidence="1" id="KW-0732">Signal</keyword>
<reference evidence="2 3" key="1">
    <citation type="journal article" date="2017" name="Genome Biol. Evol.">
        <title>Phytophthora megakarya and P. palmivora, closely related causal agents of cacao black pod rot, underwent increases in genome sizes and gene numbers by different mechanisms.</title>
        <authorList>
            <person name="Ali S.S."/>
            <person name="Shao J."/>
            <person name="Lary D.J."/>
            <person name="Kronmiller B."/>
            <person name="Shen D."/>
            <person name="Strem M.D."/>
            <person name="Amoako-Attah I."/>
            <person name="Akrofi A.Y."/>
            <person name="Begoude B.A."/>
            <person name="Ten Hoopen G.M."/>
            <person name="Coulibaly K."/>
            <person name="Kebe B.I."/>
            <person name="Melnick R.L."/>
            <person name="Guiltinan M.J."/>
            <person name="Tyler B.M."/>
            <person name="Meinhardt L.W."/>
            <person name="Bailey B.A."/>
        </authorList>
    </citation>
    <scope>NUCLEOTIDE SEQUENCE [LARGE SCALE GENOMIC DNA]</scope>
    <source>
        <strain evidence="3">sbr112.9</strain>
    </source>
</reference>
<evidence type="ECO:0000313" key="2">
    <source>
        <dbReference type="EMBL" id="POM59780.1"/>
    </source>
</evidence>
<evidence type="ECO:0000256" key="1">
    <source>
        <dbReference type="SAM" id="SignalP"/>
    </source>
</evidence>
<keyword evidence="3" id="KW-1185">Reference proteome</keyword>
<comment type="caution">
    <text evidence="2">The sequence shown here is derived from an EMBL/GenBank/DDBJ whole genome shotgun (WGS) entry which is preliminary data.</text>
</comment>
<dbReference type="Proteomes" id="UP000237271">
    <property type="component" value="Unassembled WGS sequence"/>
</dbReference>
<dbReference type="AlphaFoldDB" id="A0A2P4X2M7"/>